<dbReference type="PROSITE" id="PS51746">
    <property type="entry name" value="PPM_2"/>
    <property type="match status" value="1"/>
</dbReference>
<dbReference type="CDD" id="cd00143">
    <property type="entry name" value="PP2Cc"/>
    <property type="match status" value="1"/>
</dbReference>
<dbReference type="Pfam" id="PF00481">
    <property type="entry name" value="PP2C"/>
    <property type="match status" value="1"/>
</dbReference>
<evidence type="ECO:0000256" key="4">
    <source>
        <dbReference type="RuleBase" id="RU003465"/>
    </source>
</evidence>
<proteinExistence type="inferred from homology"/>
<dbReference type="GO" id="GO:0046872">
    <property type="term" value="F:metal ion binding"/>
    <property type="evidence" value="ECO:0007669"/>
    <property type="project" value="UniProtKB-KW"/>
</dbReference>
<evidence type="ECO:0000313" key="7">
    <source>
        <dbReference type="EMBL" id="CAD9241027.1"/>
    </source>
</evidence>
<dbReference type="EMBL" id="HBGI01004304">
    <property type="protein sequence ID" value="CAD9241027.1"/>
    <property type="molecule type" value="Transcribed_RNA"/>
</dbReference>
<keyword evidence="3 4" id="KW-0904">Protein phosphatase</keyword>
<evidence type="ECO:0000259" key="6">
    <source>
        <dbReference type="PROSITE" id="PS51746"/>
    </source>
</evidence>
<gene>
    <name evidence="7" type="ORF">EAUS1353_LOCUS2767</name>
</gene>
<dbReference type="GO" id="GO:0004722">
    <property type="term" value="F:protein serine/threonine phosphatase activity"/>
    <property type="evidence" value="ECO:0007669"/>
    <property type="project" value="InterPro"/>
</dbReference>
<reference evidence="7" key="1">
    <citation type="submission" date="2021-01" db="EMBL/GenBank/DDBJ databases">
        <authorList>
            <person name="Corre E."/>
            <person name="Pelletier E."/>
            <person name="Niang G."/>
            <person name="Scheremetjew M."/>
            <person name="Finn R."/>
            <person name="Kale V."/>
            <person name="Holt S."/>
            <person name="Cochrane G."/>
            <person name="Meng A."/>
            <person name="Brown T."/>
            <person name="Cohen L."/>
        </authorList>
    </citation>
    <scope>NUCLEOTIDE SEQUENCE</scope>
    <source>
        <strain evidence="7">CCMP3124</strain>
    </source>
</reference>
<accession>A0A7S1XHN3</accession>
<organism evidence="7">
    <name type="scientific">Erythrolobus australicus</name>
    <dbReference type="NCBI Taxonomy" id="1077150"/>
    <lineage>
        <taxon>Eukaryota</taxon>
        <taxon>Rhodophyta</taxon>
        <taxon>Bangiophyceae</taxon>
        <taxon>Porphyridiales</taxon>
        <taxon>Porphyridiaceae</taxon>
        <taxon>Erythrolobus</taxon>
    </lineage>
</organism>
<keyword evidence="2 4" id="KW-0378">Hydrolase</keyword>
<sequence length="371" mass="39396">MRSLRRAFGIADKATEAAAAPSTQSAEGAPSGSLSPNAISENVPPPPPSSATAAAEAEKLAMNDSAEENSAGGAREDAQGDGNAAQPGRSGAPDVQGVRGGVRKEGIASESYCAVQAVGFTDDANPRFRPSMEDGHIILDEFRGRENEAFFGVYDGHGGRAAVEIVVSALHAAFERELERGHPVERAFFEAYSSVDALLEEQKCYLVGTTSVTCYVCVDADGKRVLYTANVGDARAVLCYENGRVQRLSYDHKADDAAELRRISDSGGFVAAKRVNGVLAVSRALGDHALKNVVICAPHVTKQPLEEEGLVLVLACDGLWDVVSDEEIAKLLNDKRRARALDAHQMSKKLVKTALERGSTDNISVLCVRLS</sequence>
<dbReference type="SMART" id="SM00332">
    <property type="entry name" value="PP2Cc"/>
    <property type="match status" value="1"/>
</dbReference>
<dbReference type="InterPro" id="IPR015655">
    <property type="entry name" value="PP2C"/>
</dbReference>
<dbReference type="InterPro" id="IPR001932">
    <property type="entry name" value="PPM-type_phosphatase-like_dom"/>
</dbReference>
<dbReference type="InterPro" id="IPR000222">
    <property type="entry name" value="PP2C_BS"/>
</dbReference>
<keyword evidence="1" id="KW-0479">Metal-binding</keyword>
<dbReference type="PROSITE" id="PS01032">
    <property type="entry name" value="PPM_1"/>
    <property type="match status" value="1"/>
</dbReference>
<dbReference type="SUPFAM" id="SSF81606">
    <property type="entry name" value="PP2C-like"/>
    <property type="match status" value="1"/>
</dbReference>
<dbReference type="PANTHER" id="PTHR47992">
    <property type="entry name" value="PROTEIN PHOSPHATASE"/>
    <property type="match status" value="1"/>
</dbReference>
<evidence type="ECO:0000256" key="2">
    <source>
        <dbReference type="ARBA" id="ARBA00022801"/>
    </source>
</evidence>
<feature type="region of interest" description="Disordered" evidence="5">
    <location>
        <begin position="1"/>
        <end position="99"/>
    </location>
</feature>
<dbReference type="Gene3D" id="3.60.40.10">
    <property type="entry name" value="PPM-type phosphatase domain"/>
    <property type="match status" value="1"/>
</dbReference>
<evidence type="ECO:0000256" key="5">
    <source>
        <dbReference type="SAM" id="MobiDB-lite"/>
    </source>
</evidence>
<protein>
    <recommendedName>
        <fullName evidence="6">PPM-type phosphatase domain-containing protein</fullName>
    </recommendedName>
</protein>
<dbReference type="AlphaFoldDB" id="A0A7S1XHN3"/>
<evidence type="ECO:0000256" key="1">
    <source>
        <dbReference type="ARBA" id="ARBA00022723"/>
    </source>
</evidence>
<evidence type="ECO:0000256" key="3">
    <source>
        <dbReference type="ARBA" id="ARBA00022912"/>
    </source>
</evidence>
<dbReference type="InterPro" id="IPR036457">
    <property type="entry name" value="PPM-type-like_dom_sf"/>
</dbReference>
<feature type="domain" description="PPM-type phosphatase" evidence="6">
    <location>
        <begin position="117"/>
        <end position="370"/>
    </location>
</feature>
<name>A0A7S1XHN3_9RHOD</name>
<comment type="similarity">
    <text evidence="4">Belongs to the PP2C family.</text>
</comment>